<dbReference type="AlphaFoldDB" id="E9H6C5"/>
<dbReference type="PhylomeDB" id="E9H6C5"/>
<dbReference type="PANTHER" id="PTHR23263:SF124">
    <property type="entry name" value="SMALL PROLINE-RICH PROTEIN 3"/>
    <property type="match status" value="1"/>
</dbReference>
<gene>
    <name evidence="1" type="ORF">DAPPUDRAFT_254131</name>
</gene>
<proteinExistence type="predicted"/>
<dbReference type="PANTHER" id="PTHR23263">
    <property type="entry name" value="SMALL PROLINE-RICH PROTEIN"/>
    <property type="match status" value="1"/>
</dbReference>
<evidence type="ECO:0000313" key="2">
    <source>
        <dbReference type="Proteomes" id="UP000000305"/>
    </source>
</evidence>
<reference evidence="1 2" key="1">
    <citation type="journal article" date="2011" name="Science">
        <title>The ecoresponsive genome of Daphnia pulex.</title>
        <authorList>
            <person name="Colbourne J.K."/>
            <person name="Pfrender M.E."/>
            <person name="Gilbert D."/>
            <person name="Thomas W.K."/>
            <person name="Tucker A."/>
            <person name="Oakley T.H."/>
            <person name="Tokishita S."/>
            <person name="Aerts A."/>
            <person name="Arnold G.J."/>
            <person name="Basu M.K."/>
            <person name="Bauer D.J."/>
            <person name="Caceres C.E."/>
            <person name="Carmel L."/>
            <person name="Casola C."/>
            <person name="Choi J.H."/>
            <person name="Detter J.C."/>
            <person name="Dong Q."/>
            <person name="Dusheyko S."/>
            <person name="Eads B.D."/>
            <person name="Frohlich T."/>
            <person name="Geiler-Samerotte K.A."/>
            <person name="Gerlach D."/>
            <person name="Hatcher P."/>
            <person name="Jogdeo S."/>
            <person name="Krijgsveld J."/>
            <person name="Kriventseva E.V."/>
            <person name="Kultz D."/>
            <person name="Laforsch C."/>
            <person name="Lindquist E."/>
            <person name="Lopez J."/>
            <person name="Manak J.R."/>
            <person name="Muller J."/>
            <person name="Pangilinan J."/>
            <person name="Patwardhan R.P."/>
            <person name="Pitluck S."/>
            <person name="Pritham E.J."/>
            <person name="Rechtsteiner A."/>
            <person name="Rho M."/>
            <person name="Rogozin I.B."/>
            <person name="Sakarya O."/>
            <person name="Salamov A."/>
            <person name="Schaack S."/>
            <person name="Shapiro H."/>
            <person name="Shiga Y."/>
            <person name="Skalitzky C."/>
            <person name="Smith Z."/>
            <person name="Souvorov A."/>
            <person name="Sung W."/>
            <person name="Tang Z."/>
            <person name="Tsuchiya D."/>
            <person name="Tu H."/>
            <person name="Vos H."/>
            <person name="Wang M."/>
            <person name="Wolf Y.I."/>
            <person name="Yamagata H."/>
            <person name="Yamada T."/>
            <person name="Ye Y."/>
            <person name="Shaw J.R."/>
            <person name="Andrews J."/>
            <person name="Crease T.J."/>
            <person name="Tang H."/>
            <person name="Lucas S.M."/>
            <person name="Robertson H.M."/>
            <person name="Bork P."/>
            <person name="Koonin E.V."/>
            <person name="Zdobnov E.M."/>
            <person name="Grigoriev I.V."/>
            <person name="Lynch M."/>
            <person name="Boore J.L."/>
        </authorList>
    </citation>
    <scope>NUCLEOTIDE SEQUENCE [LARGE SCALE GENOMIC DNA]</scope>
</reference>
<dbReference type="EMBL" id="GL732597">
    <property type="protein sequence ID" value="EFX72633.1"/>
    <property type="molecule type" value="Genomic_DNA"/>
</dbReference>
<keyword evidence="2" id="KW-1185">Reference proteome</keyword>
<dbReference type="Proteomes" id="UP000000305">
    <property type="component" value="Unassembled WGS sequence"/>
</dbReference>
<evidence type="ECO:0000313" key="1">
    <source>
        <dbReference type="EMBL" id="EFX72633.1"/>
    </source>
</evidence>
<sequence>MQNSVGNLLGIIKVTTLGMFNSQIYPQQCQPAERKRPVSMAFRLEGCGDNYLKLAWGGVEVGPIPIQRHLQKERPVCISIEGHGDHYLIMVLSVVLLLGVVSLMSTTRENLTKGKRKGNRTIVCFVDGWVDGWCTDAPGYGGYQTATPPPYYTTTYATASYYTGIAQFGLQLNHQGCRLLHQNLCCSPSYTTKVLENYAETPKYYTTKAPETTQLRMLPHPTIPRLQLITYTTKAVEYYTGAPKYDINQLSELLRHPTRQPSSFE</sequence>
<dbReference type="KEGG" id="dpx:DAPPUDRAFT_254131"/>
<dbReference type="InParanoid" id="E9H6C5"/>
<protein>
    <submittedName>
        <fullName evidence="1">Uncharacterized protein</fullName>
    </submittedName>
</protein>
<dbReference type="HOGENOM" id="CLU_1050750_0_0_1"/>
<name>E9H6C5_DAPPU</name>
<organism evidence="1 2">
    <name type="scientific">Daphnia pulex</name>
    <name type="common">Water flea</name>
    <dbReference type="NCBI Taxonomy" id="6669"/>
    <lineage>
        <taxon>Eukaryota</taxon>
        <taxon>Metazoa</taxon>
        <taxon>Ecdysozoa</taxon>
        <taxon>Arthropoda</taxon>
        <taxon>Crustacea</taxon>
        <taxon>Branchiopoda</taxon>
        <taxon>Diplostraca</taxon>
        <taxon>Cladocera</taxon>
        <taxon>Anomopoda</taxon>
        <taxon>Daphniidae</taxon>
        <taxon>Daphnia</taxon>
    </lineage>
</organism>
<accession>E9H6C5</accession>